<proteinExistence type="predicted"/>
<reference evidence="3" key="1">
    <citation type="journal article" date="2017" name="Gigascience">
        <title>The genome draft of coconut (Cocos nucifera).</title>
        <authorList>
            <person name="Xiao Y."/>
            <person name="Xu P."/>
            <person name="Fan H."/>
            <person name="Baudouin L."/>
            <person name="Xia W."/>
            <person name="Bocs S."/>
            <person name="Xu J."/>
            <person name="Li Q."/>
            <person name="Guo A."/>
            <person name="Zhou L."/>
            <person name="Li J."/>
            <person name="Wu Y."/>
            <person name="Ma Z."/>
            <person name="Armero A."/>
            <person name="Issali A.E."/>
            <person name="Liu N."/>
            <person name="Peng M."/>
            <person name="Yang Y."/>
        </authorList>
    </citation>
    <scope>NUCLEOTIDE SEQUENCE</scope>
    <source>
        <tissue evidence="3">Spear leaf of Hainan Tall coconut</tissue>
    </source>
</reference>
<dbReference type="AlphaFoldDB" id="A0A8K0IKK8"/>
<evidence type="ECO:0000313" key="2">
    <source>
        <dbReference type="EMBL" id="KAG1361093.1"/>
    </source>
</evidence>
<dbReference type="Pfam" id="PF03478">
    <property type="entry name" value="Beta-prop_KIB1-4"/>
    <property type="match status" value="1"/>
</dbReference>
<protein>
    <submittedName>
        <fullName evidence="3">Putative F-box protein SKIP23-like</fullName>
    </submittedName>
</protein>
<sequence>MDDTTKSMSLVNPVTGVQYRFPPTPKELVFDFHDRYDGIRDDSCLSADGDDDGICVRKLMKDHYISDVFMSSAPNSGAECLVMAKQRGLGLFVFCRPGDAVWTPVGIPYEIYQVVAFWNGRFYAVDHDENF</sequence>
<reference evidence="3" key="2">
    <citation type="submission" date="2019-07" db="EMBL/GenBank/DDBJ databases">
        <authorList>
            <person name="Yang Y."/>
            <person name="Bocs S."/>
            <person name="Baudouin L."/>
        </authorList>
    </citation>
    <scope>NUCLEOTIDE SEQUENCE</scope>
    <source>
        <tissue evidence="3">Spear leaf of Hainan Tall coconut</tissue>
    </source>
</reference>
<dbReference type="Proteomes" id="UP000797356">
    <property type="component" value="Chromosome 9"/>
</dbReference>
<evidence type="ECO:0000313" key="5">
    <source>
        <dbReference type="Proteomes" id="UP000797356"/>
    </source>
</evidence>
<dbReference type="InterPro" id="IPR005174">
    <property type="entry name" value="KIB1-4_b-propeller"/>
</dbReference>
<organism evidence="3 5">
    <name type="scientific">Cocos nucifera</name>
    <name type="common">Coconut palm</name>
    <dbReference type="NCBI Taxonomy" id="13894"/>
    <lineage>
        <taxon>Eukaryota</taxon>
        <taxon>Viridiplantae</taxon>
        <taxon>Streptophyta</taxon>
        <taxon>Embryophyta</taxon>
        <taxon>Tracheophyta</taxon>
        <taxon>Spermatophyta</taxon>
        <taxon>Magnoliopsida</taxon>
        <taxon>Liliopsida</taxon>
        <taxon>Arecaceae</taxon>
        <taxon>Arecoideae</taxon>
        <taxon>Cocoseae</taxon>
        <taxon>Attaleinae</taxon>
        <taxon>Cocos</taxon>
    </lineage>
</organism>
<gene>
    <name evidence="2" type="ORF">COCNU_09G005560</name>
    <name evidence="3" type="ORF">COCNU_09G005570</name>
    <name evidence="4" type="ORF">COCNU_09G005590</name>
</gene>
<evidence type="ECO:0000313" key="3">
    <source>
        <dbReference type="EMBL" id="KAG1361094.1"/>
    </source>
</evidence>
<name>A0A8K0IKK8_COCNU</name>
<keyword evidence="5" id="KW-1185">Reference proteome</keyword>
<evidence type="ECO:0000259" key="1">
    <source>
        <dbReference type="Pfam" id="PF03478"/>
    </source>
</evidence>
<dbReference type="EMBL" id="CM017880">
    <property type="protein sequence ID" value="KAG1361094.1"/>
    <property type="molecule type" value="Genomic_DNA"/>
</dbReference>
<feature type="domain" description="KIB1-4 beta-propeller" evidence="1">
    <location>
        <begin position="3"/>
        <end position="130"/>
    </location>
</feature>
<evidence type="ECO:0000313" key="4">
    <source>
        <dbReference type="EMBL" id="KAG1361096.1"/>
    </source>
</evidence>
<comment type="caution">
    <text evidence="3">The sequence shown here is derived from an EMBL/GenBank/DDBJ whole genome shotgun (WGS) entry which is preliminary data.</text>
</comment>
<accession>A0A8K0IKK8</accession>
<dbReference type="EMBL" id="CM017880">
    <property type="protein sequence ID" value="KAG1361096.1"/>
    <property type="molecule type" value="Genomic_DNA"/>
</dbReference>
<dbReference type="EMBL" id="CM017880">
    <property type="protein sequence ID" value="KAG1361093.1"/>
    <property type="molecule type" value="Genomic_DNA"/>
</dbReference>